<organism evidence="3">
    <name type="scientific">Aegilops tauschii</name>
    <name type="common">Tausch's goatgrass</name>
    <name type="synonym">Aegilops squarrosa</name>
    <dbReference type="NCBI Taxonomy" id="37682"/>
    <lineage>
        <taxon>Eukaryota</taxon>
        <taxon>Viridiplantae</taxon>
        <taxon>Streptophyta</taxon>
        <taxon>Embryophyta</taxon>
        <taxon>Tracheophyta</taxon>
        <taxon>Spermatophyta</taxon>
        <taxon>Magnoliopsida</taxon>
        <taxon>Liliopsida</taxon>
        <taxon>Poales</taxon>
        <taxon>Poaceae</taxon>
        <taxon>BOP clade</taxon>
        <taxon>Pooideae</taxon>
        <taxon>Triticodae</taxon>
        <taxon>Triticeae</taxon>
        <taxon>Triticinae</taxon>
        <taxon>Aegilops</taxon>
    </lineage>
</organism>
<dbReference type="PANTHER" id="PTHR34591">
    <property type="entry name" value="OS03G0653100 PROTEIN-RELATED"/>
    <property type="match status" value="1"/>
</dbReference>
<feature type="region of interest" description="Disordered" evidence="2">
    <location>
        <begin position="299"/>
        <end position="413"/>
    </location>
</feature>
<evidence type="ECO:0000256" key="1">
    <source>
        <dbReference type="SAM" id="Coils"/>
    </source>
</evidence>
<sequence length="508" mass="57324">MSTDAERAAAEKAEADKKAAEDAAATTKAAASAWPTGGYNSFIPLLPFSVLAMLALYVDLSAISVVCASLTEYHVFLAFDPAVSLQYEVFLLPNETVQPDVEENMQEPRKKDIHVHVPTVEEPKDKTKQWVSREFVPGHCSPGYLYDAVTATQPSYMRRWNSAEYWHGSLYVHCWNNVIMILRNSEEVYDMVPLPGKAYEDKEYVTLTTPVRRSVFASYEKGVHYVTFEKYQLHIWILRESTDGQVEWMLTHKADLGPYGRQIDAYSYMMPKLQWEAVDSKGALVSLLEARNIEEIIYDEGDGQSNTSDDVDDDSDHDQDGVYDADDFNDTTDEVDGGNDNDEDGVYDADEFSETTEDVDGESDDDEDEVYEDGNFSETTDDIDDGGQDEEGDAHEDNDDQLKSEEVSEYSWDSDEDNFIDVDESAAHPEDYGNYRLMGLHPHKDVVLFLTPPGAVAAYHVMTSRIQYLGKKLVRDPWSFYGANIAFPYRPCYVDALPAPKPASYYGR</sequence>
<feature type="compositionally biased region" description="Acidic residues" evidence="2">
    <location>
        <begin position="379"/>
        <end position="399"/>
    </location>
</feature>
<evidence type="ECO:0008006" key="4">
    <source>
        <dbReference type="Google" id="ProtNLM"/>
    </source>
</evidence>
<feature type="compositionally biased region" description="Acidic residues" evidence="2">
    <location>
        <begin position="309"/>
        <end position="372"/>
    </location>
</feature>
<proteinExistence type="predicted"/>
<feature type="coiled-coil region" evidence="1">
    <location>
        <begin position="3"/>
        <end position="30"/>
    </location>
</feature>
<dbReference type="AlphaFoldDB" id="M8BL73"/>
<name>M8BL73_AEGTA</name>
<keyword evidence="1" id="KW-0175">Coiled coil</keyword>
<reference evidence="3" key="1">
    <citation type="submission" date="2015-06" db="UniProtKB">
        <authorList>
            <consortium name="EnsemblPlants"/>
        </authorList>
    </citation>
    <scope>IDENTIFICATION</scope>
</reference>
<evidence type="ECO:0000256" key="2">
    <source>
        <dbReference type="SAM" id="MobiDB-lite"/>
    </source>
</evidence>
<dbReference type="PANTHER" id="PTHR34591:SF33">
    <property type="entry name" value="F-BOX DOMAIN-CONTAINING PROTEIN"/>
    <property type="match status" value="1"/>
</dbReference>
<evidence type="ECO:0000313" key="3">
    <source>
        <dbReference type="EnsemblPlants" id="EMT07534"/>
    </source>
</evidence>
<protein>
    <recommendedName>
        <fullName evidence="4">DUF1618 domain-containing protein</fullName>
    </recommendedName>
</protein>
<accession>M8BL73</accession>
<dbReference type="EnsemblPlants" id="EMT07534">
    <property type="protein sequence ID" value="EMT07534"/>
    <property type="gene ID" value="F775_01628"/>
</dbReference>